<evidence type="ECO:0000259" key="2">
    <source>
        <dbReference type="Pfam" id="PF01425"/>
    </source>
</evidence>
<evidence type="ECO:0000313" key="3">
    <source>
        <dbReference type="EMBL" id="GLR69851.1"/>
    </source>
</evidence>
<evidence type="ECO:0000256" key="1">
    <source>
        <dbReference type="SAM" id="MobiDB-lite"/>
    </source>
</evidence>
<dbReference type="InterPro" id="IPR023631">
    <property type="entry name" value="Amidase_dom"/>
</dbReference>
<dbReference type="PROSITE" id="PS00571">
    <property type="entry name" value="AMIDASES"/>
    <property type="match status" value="1"/>
</dbReference>
<dbReference type="InterPro" id="IPR020556">
    <property type="entry name" value="Amidase_CS"/>
</dbReference>
<feature type="region of interest" description="Disordered" evidence="1">
    <location>
        <begin position="92"/>
        <end position="113"/>
    </location>
</feature>
<protein>
    <submittedName>
        <fullName evidence="3">Glutamyl-tRNA(Gln) amidotransferase</fullName>
    </submittedName>
</protein>
<keyword evidence="4" id="KW-1185">Reference proteome</keyword>
<dbReference type="PANTHER" id="PTHR46310">
    <property type="entry name" value="AMIDASE 1"/>
    <property type="match status" value="1"/>
</dbReference>
<gene>
    <name evidence="3" type="ORF">GCM10007852_07590</name>
</gene>
<dbReference type="RefSeq" id="WP_284216162.1">
    <property type="nucleotide sequence ID" value="NZ_BSOT01000005.1"/>
</dbReference>
<reference evidence="3" key="1">
    <citation type="journal article" date="2014" name="Int. J. Syst. Evol. Microbiol.">
        <title>Complete genome sequence of Corynebacterium casei LMG S-19264T (=DSM 44701T), isolated from a smear-ripened cheese.</title>
        <authorList>
            <consortium name="US DOE Joint Genome Institute (JGI-PGF)"/>
            <person name="Walter F."/>
            <person name="Albersmeier A."/>
            <person name="Kalinowski J."/>
            <person name="Ruckert C."/>
        </authorList>
    </citation>
    <scope>NUCLEOTIDE SEQUENCE</scope>
    <source>
        <strain evidence="3">NBRC 110023</strain>
    </source>
</reference>
<dbReference type="Pfam" id="PF01425">
    <property type="entry name" value="Amidase"/>
    <property type="match status" value="1"/>
</dbReference>
<dbReference type="EMBL" id="BSOT01000005">
    <property type="protein sequence ID" value="GLR69851.1"/>
    <property type="molecule type" value="Genomic_DNA"/>
</dbReference>
<organism evidence="3 4">
    <name type="scientific">Agaribacter marinus</name>
    <dbReference type="NCBI Taxonomy" id="1431249"/>
    <lineage>
        <taxon>Bacteria</taxon>
        <taxon>Pseudomonadati</taxon>
        <taxon>Pseudomonadota</taxon>
        <taxon>Gammaproteobacteria</taxon>
        <taxon>Alteromonadales</taxon>
        <taxon>Alteromonadaceae</taxon>
        <taxon>Agaribacter</taxon>
    </lineage>
</organism>
<dbReference type="AlphaFoldDB" id="A0AA37SY63"/>
<dbReference type="PANTHER" id="PTHR46310:SF7">
    <property type="entry name" value="AMIDASE 1"/>
    <property type="match status" value="1"/>
</dbReference>
<sequence>MASPFVTHAPALETSSVDKNQTLYGLRLAVKDLFHVAGEATSAGNPDWLKSHDIPQQTHSSVLKLLSLGARYVGKTVTDELAYSLNGQNIHYGTPSNPSNPDRLPGGSSSGSAVAVASNQADIGLGTDTGGSIRVPSSYNGLYGMRPSHGVIATDNMVALAPSFDTVGIMSKELAVLEDVMTAIIQISDEYQTKSKVGDARIKADITNVKFGVVDAFVDSAQHRDQINTWLSKLSDKNIACSSIDIDLNLYPLSDTFKVLQGAEIWQQHGNWLTEQQPNIAPDIKSRFDWCSTITAEQVKAAKISQNAFCVYLAKTFENIDFILLPTTPGIAPLLNASADSLAAYRNTLLNLTAFAGLAGLPQIHLPKFIYNEAPCGVSIIGPKHSDITLMKMAQLLDGIK</sequence>
<feature type="domain" description="Amidase" evidence="2">
    <location>
        <begin position="15"/>
        <end position="390"/>
    </location>
</feature>
<dbReference type="SUPFAM" id="SSF75304">
    <property type="entry name" value="Amidase signature (AS) enzymes"/>
    <property type="match status" value="1"/>
</dbReference>
<accession>A0AA37SY63</accession>
<reference evidence="3" key="2">
    <citation type="submission" date="2023-01" db="EMBL/GenBank/DDBJ databases">
        <title>Draft genome sequence of Agaribacter marinus strain NBRC 110023.</title>
        <authorList>
            <person name="Sun Q."/>
            <person name="Mori K."/>
        </authorList>
    </citation>
    <scope>NUCLEOTIDE SEQUENCE</scope>
    <source>
        <strain evidence="3">NBRC 110023</strain>
    </source>
</reference>
<dbReference type="NCBIfam" id="NF006169">
    <property type="entry name" value="PRK08310.1"/>
    <property type="match status" value="1"/>
</dbReference>
<name>A0AA37SY63_9ALTE</name>
<evidence type="ECO:0000313" key="4">
    <source>
        <dbReference type="Proteomes" id="UP001156601"/>
    </source>
</evidence>
<proteinExistence type="predicted"/>
<dbReference type="InterPro" id="IPR036928">
    <property type="entry name" value="AS_sf"/>
</dbReference>
<comment type="caution">
    <text evidence="3">The sequence shown here is derived from an EMBL/GenBank/DDBJ whole genome shotgun (WGS) entry which is preliminary data.</text>
</comment>
<dbReference type="Proteomes" id="UP001156601">
    <property type="component" value="Unassembled WGS sequence"/>
</dbReference>
<dbReference type="Gene3D" id="3.90.1300.10">
    <property type="entry name" value="Amidase signature (AS) domain"/>
    <property type="match status" value="1"/>
</dbReference>